<keyword evidence="6" id="KW-0699">rRNA-binding</keyword>
<sequence length="143" mass="16694">MMQQMPLTDAGARNYNPLSLAFIGDSIYENYVREKLILTHPTMLPRDLHIEAIQYVKAASQSRIITHLETQLSEEEHYIYKRGRNTKSHTIPKNADVLDYKRASGFEALIGYLYLTGKKERLEEIIMYSFEVIERGESHDEER</sequence>
<dbReference type="GO" id="GO:0006364">
    <property type="term" value="P:rRNA processing"/>
    <property type="evidence" value="ECO:0007669"/>
    <property type="project" value="UniProtKB-UniRule"/>
</dbReference>
<feature type="active site" evidence="6">
    <location>
        <position position="25"/>
    </location>
</feature>
<gene>
    <name evidence="6" type="primary">mrnC</name>
    <name evidence="8" type="ORF">SAMN05421804_1146</name>
</gene>
<keyword evidence="6" id="KW-0460">Magnesium</keyword>
<evidence type="ECO:0000256" key="3">
    <source>
        <dbReference type="ARBA" id="ARBA00022722"/>
    </source>
</evidence>
<dbReference type="InterPro" id="IPR008226">
    <property type="entry name" value="Mini3_fam"/>
</dbReference>
<dbReference type="InterPro" id="IPR036389">
    <property type="entry name" value="RNase_III_sf"/>
</dbReference>
<dbReference type="GO" id="GO:0004525">
    <property type="term" value="F:ribonuclease III activity"/>
    <property type="evidence" value="ECO:0007669"/>
    <property type="project" value="InterPro"/>
</dbReference>
<comment type="function">
    <text evidence="6">Involved in correct processing of both the 5' and 3' ends of 23S rRNA precursor. Processes 30S rRNA precursor transcript even in absence of ribonuclease 3 (Rnc); Rnc processes 30S rRNA into smaller rRNA precursors.</text>
</comment>
<dbReference type="Proteomes" id="UP000183255">
    <property type="component" value="Unassembled WGS sequence"/>
</dbReference>
<dbReference type="SUPFAM" id="SSF69065">
    <property type="entry name" value="RNase III domain-like"/>
    <property type="match status" value="1"/>
</dbReference>
<dbReference type="SMART" id="SM00535">
    <property type="entry name" value="RIBOc"/>
    <property type="match status" value="1"/>
</dbReference>
<dbReference type="AlphaFoldDB" id="A0A1G8SUY5"/>
<keyword evidence="1 6" id="KW-0690">Ribosome biogenesis</keyword>
<dbReference type="InterPro" id="IPR000999">
    <property type="entry name" value="RNase_III_dom"/>
</dbReference>
<evidence type="ECO:0000313" key="9">
    <source>
        <dbReference type="Proteomes" id="UP000183255"/>
    </source>
</evidence>
<evidence type="ECO:0000259" key="7">
    <source>
        <dbReference type="SMART" id="SM00535"/>
    </source>
</evidence>
<dbReference type="PIRSF" id="PIRSF005520">
    <property type="entry name" value="UCP005520"/>
    <property type="match status" value="1"/>
</dbReference>
<evidence type="ECO:0000256" key="1">
    <source>
        <dbReference type="ARBA" id="ARBA00022517"/>
    </source>
</evidence>
<evidence type="ECO:0000256" key="2">
    <source>
        <dbReference type="ARBA" id="ARBA00022552"/>
    </source>
</evidence>
<dbReference type="EC" id="3.1.26.-" evidence="6"/>
<proteinExistence type="inferred from homology"/>
<organism evidence="8 9">
    <name type="scientific">Proteiniclasticum ruminis</name>
    <dbReference type="NCBI Taxonomy" id="398199"/>
    <lineage>
        <taxon>Bacteria</taxon>
        <taxon>Bacillati</taxon>
        <taxon>Bacillota</taxon>
        <taxon>Clostridia</taxon>
        <taxon>Eubacteriales</taxon>
        <taxon>Clostridiaceae</taxon>
        <taxon>Proteiniclasticum</taxon>
    </lineage>
</organism>
<keyword evidence="6" id="KW-0694">RNA-binding</keyword>
<evidence type="ECO:0000256" key="4">
    <source>
        <dbReference type="ARBA" id="ARBA00022759"/>
    </source>
</evidence>
<dbReference type="Gene3D" id="1.10.1520.10">
    <property type="entry name" value="Ribonuclease III domain"/>
    <property type="match status" value="1"/>
</dbReference>
<keyword evidence="3 6" id="KW-0540">Nuclease</keyword>
<evidence type="ECO:0000256" key="6">
    <source>
        <dbReference type="HAMAP-Rule" id="MF_01468"/>
    </source>
</evidence>
<keyword evidence="4 6" id="KW-0255">Endonuclease</keyword>
<evidence type="ECO:0000256" key="5">
    <source>
        <dbReference type="ARBA" id="ARBA00022801"/>
    </source>
</evidence>
<evidence type="ECO:0000313" key="8">
    <source>
        <dbReference type="EMBL" id="SDJ33049.1"/>
    </source>
</evidence>
<dbReference type="GO" id="GO:0005737">
    <property type="term" value="C:cytoplasm"/>
    <property type="evidence" value="ECO:0007669"/>
    <property type="project" value="UniProtKB-SubCell"/>
</dbReference>
<dbReference type="GO" id="GO:0019843">
    <property type="term" value="F:rRNA binding"/>
    <property type="evidence" value="ECO:0007669"/>
    <property type="project" value="UniProtKB-UniRule"/>
</dbReference>
<keyword evidence="2 6" id="KW-0698">rRNA processing</keyword>
<comment type="subunit">
    <text evidence="6">Homodimer.</text>
</comment>
<comment type="subcellular location">
    <subcellularLocation>
        <location evidence="6">Cytoplasm</location>
    </subcellularLocation>
</comment>
<keyword evidence="5 6" id="KW-0378">Hydrolase</keyword>
<dbReference type="PANTHER" id="PTHR34276:SF1">
    <property type="entry name" value="MINI-RIBONUCLEASE 3"/>
    <property type="match status" value="1"/>
</dbReference>
<comment type="similarity">
    <text evidence="6">Belongs to the MrnC RNase family.</text>
</comment>
<comment type="cofactor">
    <cofactor evidence="6">
        <name>Mg(2+)</name>
        <dbReference type="ChEBI" id="CHEBI:18420"/>
    </cofactor>
</comment>
<dbReference type="CDD" id="cd00593">
    <property type="entry name" value="RIBOc"/>
    <property type="match status" value="1"/>
</dbReference>
<dbReference type="EMBL" id="FNDZ01000014">
    <property type="protein sequence ID" value="SDJ33049.1"/>
    <property type="molecule type" value="Genomic_DNA"/>
</dbReference>
<dbReference type="Pfam" id="PF00636">
    <property type="entry name" value="Ribonuclease_3"/>
    <property type="match status" value="1"/>
</dbReference>
<reference evidence="8 9" key="1">
    <citation type="submission" date="2016-10" db="EMBL/GenBank/DDBJ databases">
        <authorList>
            <person name="de Groot N.N."/>
        </authorList>
    </citation>
    <scope>NUCLEOTIDE SEQUENCE [LARGE SCALE GENOMIC DNA]</scope>
    <source>
        <strain evidence="8 9">CGMCC 1.5058</strain>
    </source>
</reference>
<name>A0A1G8SUY5_9CLOT</name>
<protein>
    <recommendedName>
        <fullName evidence="6">Mini-ribonuclease 3</fullName>
        <shortName evidence="6">Mini-3</shortName>
        <shortName evidence="6">Mini-RNase 3</shortName>
        <ecNumber evidence="6">3.1.26.-</ecNumber>
    </recommendedName>
    <alternativeName>
        <fullName evidence="6">Mini-RNase III</fullName>
        <shortName evidence="6">Mini-III</shortName>
    </alternativeName>
</protein>
<keyword evidence="6" id="KW-0963">Cytoplasm</keyword>
<dbReference type="HAMAP" id="MF_01468">
    <property type="entry name" value="RNase_Mini_III"/>
    <property type="match status" value="1"/>
</dbReference>
<feature type="domain" description="RNase III" evidence="7">
    <location>
        <begin position="7"/>
        <end position="138"/>
    </location>
</feature>
<accession>A0A1G8SUY5</accession>
<dbReference type="PANTHER" id="PTHR34276">
    <property type="entry name" value="MINI-RIBONUCLEASE 3"/>
    <property type="match status" value="1"/>
</dbReference>